<evidence type="ECO:0000256" key="1">
    <source>
        <dbReference type="SAM" id="MobiDB-lite"/>
    </source>
</evidence>
<dbReference type="Gene3D" id="1.10.10.580">
    <property type="entry name" value="Structural maintenance of chromosome 1. Chain E"/>
    <property type="match status" value="1"/>
</dbReference>
<proteinExistence type="predicted"/>
<dbReference type="InterPro" id="IPR023093">
    <property type="entry name" value="ScpA-like_C"/>
</dbReference>
<dbReference type="WBParaSite" id="EVEC_0000528201-mRNA-1">
    <property type="protein sequence ID" value="EVEC_0000528201-mRNA-1"/>
    <property type="gene ID" value="EVEC_0000528201"/>
</dbReference>
<keyword evidence="4" id="KW-1185">Reference proteome</keyword>
<evidence type="ECO:0000313" key="5">
    <source>
        <dbReference type="WBParaSite" id="EVEC_0000528201-mRNA-1"/>
    </source>
</evidence>
<accession>A0A0N4V504</accession>
<dbReference type="Pfam" id="PF04824">
    <property type="entry name" value="Rad21_Rec8"/>
    <property type="match status" value="1"/>
</dbReference>
<evidence type="ECO:0000313" key="4">
    <source>
        <dbReference type="Proteomes" id="UP000274131"/>
    </source>
</evidence>
<dbReference type="Proteomes" id="UP000274131">
    <property type="component" value="Unassembled WGS sequence"/>
</dbReference>
<dbReference type="EMBL" id="UXUI01008000">
    <property type="protein sequence ID" value="VDD90162.1"/>
    <property type="molecule type" value="Genomic_DNA"/>
</dbReference>
<reference evidence="5" key="1">
    <citation type="submission" date="2017-02" db="UniProtKB">
        <authorList>
            <consortium name="WormBaseParasite"/>
        </authorList>
    </citation>
    <scope>IDENTIFICATION</scope>
</reference>
<feature type="region of interest" description="Disordered" evidence="1">
    <location>
        <begin position="122"/>
        <end position="154"/>
    </location>
</feature>
<evidence type="ECO:0000259" key="2">
    <source>
        <dbReference type="Pfam" id="PF04824"/>
    </source>
</evidence>
<feature type="compositionally biased region" description="Basic residues" evidence="1">
    <location>
        <begin position="135"/>
        <end position="147"/>
    </location>
</feature>
<feature type="compositionally biased region" description="Basic and acidic residues" evidence="1">
    <location>
        <begin position="122"/>
        <end position="134"/>
    </location>
</feature>
<evidence type="ECO:0000313" key="3">
    <source>
        <dbReference type="EMBL" id="VDD90162.1"/>
    </source>
</evidence>
<protein>
    <submittedName>
        <fullName evidence="5">Rad21_Rec8 domain-containing protein</fullName>
    </submittedName>
</protein>
<feature type="domain" description="Rad21/Rec8-like protein C-terminal eukaryotic" evidence="2">
    <location>
        <begin position="422"/>
        <end position="469"/>
    </location>
</feature>
<dbReference type="SUPFAM" id="SSF46785">
    <property type="entry name" value="Winged helix' DNA-binding domain"/>
    <property type="match status" value="1"/>
</dbReference>
<dbReference type="InterPro" id="IPR036390">
    <property type="entry name" value="WH_DNA-bd_sf"/>
</dbReference>
<dbReference type="InterPro" id="IPR006909">
    <property type="entry name" value="Rad21/Rec8_C_eu"/>
</dbReference>
<reference evidence="3 4" key="2">
    <citation type="submission" date="2018-10" db="EMBL/GenBank/DDBJ databases">
        <authorList>
            <consortium name="Pathogen Informatics"/>
        </authorList>
    </citation>
    <scope>NUCLEOTIDE SEQUENCE [LARGE SCALE GENOMIC DNA]</scope>
</reference>
<organism evidence="5">
    <name type="scientific">Enterobius vermicularis</name>
    <name type="common">Human pinworm</name>
    <dbReference type="NCBI Taxonomy" id="51028"/>
    <lineage>
        <taxon>Eukaryota</taxon>
        <taxon>Metazoa</taxon>
        <taxon>Ecdysozoa</taxon>
        <taxon>Nematoda</taxon>
        <taxon>Chromadorea</taxon>
        <taxon>Rhabditida</taxon>
        <taxon>Spirurina</taxon>
        <taxon>Oxyuridomorpha</taxon>
        <taxon>Oxyuroidea</taxon>
        <taxon>Oxyuridae</taxon>
        <taxon>Enterobius</taxon>
    </lineage>
</organism>
<dbReference type="AlphaFoldDB" id="A0A0N4V504"/>
<name>A0A0N4V504_ENTVE</name>
<gene>
    <name evidence="3" type="ORF">EVEC_LOCUS4913</name>
</gene>
<sequence>MEELDRAFLNNRIEVARSEDITLRESDVLLQGEKQFSDPVADFGENSTLKEQLVLEYGVSTLLQEKLDNAEILLQSTPQRVDETLREFSKENLEPVVDVINVPIEKRPSRAPVTVLSGLEKELSEATEKGTKEQSKRKRRKRARRRSGPVSDDITTIPYEEMRGRLSKPNLHTRPRSSLFDIREPEEFSGLLERKFATSIANRIFGEECFPKPRLLNPISFQEALDYDSVFIKEFGLNASNSAITEEAEAERCRGSTSTFQHSVSTRTATRLTEDLKVSDINDSNGLITEKVSESLEPFLLREHTEDWSELSKSSHLLQNLTFHSEVAEGNELSSSAQLQLAADLGSENLVNEDLLNAPEGFANGKQVHLQNELGEAPSLQVAEDDPVIKESKDSNRYISCGTPEELFKSIEFMQLTEGVSDVRFSSLLQKCSNVEAARGFSNLLLLLKQNRIRVLQDVPFGDIRILANTH</sequence>